<name>A0A161YGC4_9CLOT</name>
<dbReference type="Pfam" id="PF02780">
    <property type="entry name" value="Transketolase_C"/>
    <property type="match status" value="1"/>
</dbReference>
<dbReference type="InterPro" id="IPR009014">
    <property type="entry name" value="Transketo_C/PFOR_II"/>
</dbReference>
<evidence type="ECO:0000313" key="2">
    <source>
        <dbReference type="EMBL" id="KZL89192.1"/>
    </source>
</evidence>
<dbReference type="SUPFAM" id="SSF52922">
    <property type="entry name" value="TK C-terminal domain-like"/>
    <property type="match status" value="1"/>
</dbReference>
<feature type="domain" description="Transketolase C-terminal" evidence="1">
    <location>
        <begin position="8"/>
        <end position="80"/>
    </location>
</feature>
<dbReference type="Gene3D" id="3.40.50.920">
    <property type="match status" value="1"/>
</dbReference>
<dbReference type="GO" id="GO:0004739">
    <property type="term" value="F:pyruvate dehydrogenase (acetyl-transferring) activity"/>
    <property type="evidence" value="ECO:0007669"/>
    <property type="project" value="UniProtKB-EC"/>
</dbReference>
<evidence type="ECO:0000259" key="1">
    <source>
        <dbReference type="Pfam" id="PF02780"/>
    </source>
</evidence>
<dbReference type="InterPro" id="IPR033248">
    <property type="entry name" value="Transketolase_C"/>
</dbReference>
<keyword evidence="3" id="KW-1185">Reference proteome</keyword>
<sequence length="120" mass="13107">MCEIIDNGKTRIVNNGVDIAIFAGSGTVADAMKASRYIVVKGVSTAVIEVLTIDLLDEETFLNFADKTGAMVFVEQQVYEAAKELLGRQQSVIVELVEKPTVQCIINTAFEVVKRKLGKQ</sequence>
<dbReference type="AlphaFoldDB" id="A0A161YGC4"/>
<reference evidence="2 3" key="1">
    <citation type="submission" date="2016-04" db="EMBL/GenBank/DDBJ databases">
        <title>Genome sequence of Clostridium magnum DSM 2767.</title>
        <authorList>
            <person name="Poehlein A."/>
            <person name="Uhlig R."/>
            <person name="Fischer R."/>
            <person name="Bahl H."/>
            <person name="Daniel R."/>
        </authorList>
    </citation>
    <scope>NUCLEOTIDE SEQUENCE [LARGE SCALE GENOMIC DNA]</scope>
    <source>
        <strain evidence="2 3">DSM 2767</strain>
    </source>
</reference>
<proteinExistence type="predicted"/>
<comment type="caution">
    <text evidence="2">The sequence shown here is derived from an EMBL/GenBank/DDBJ whole genome shotgun (WGS) entry which is preliminary data.</text>
</comment>
<dbReference type="RefSeq" id="WP_066629625.1">
    <property type="nucleotide sequence ID" value="NZ_FQXL01000050.1"/>
</dbReference>
<dbReference type="PATRIC" id="fig|1121326.3.peg.5479"/>
<dbReference type="Proteomes" id="UP000076603">
    <property type="component" value="Unassembled WGS sequence"/>
</dbReference>
<keyword evidence="2" id="KW-0670">Pyruvate</keyword>
<keyword evidence="2" id="KW-0560">Oxidoreductase</keyword>
<dbReference type="STRING" id="1121326.CLMAG_54100"/>
<protein>
    <submittedName>
        <fullName evidence="2">Pyruvate dehydrogenase E1 component subunit beta</fullName>
        <ecNumber evidence="2">1.2.4.1</ecNumber>
    </submittedName>
</protein>
<dbReference type="EMBL" id="LWAE01000010">
    <property type="protein sequence ID" value="KZL89192.1"/>
    <property type="molecule type" value="Genomic_DNA"/>
</dbReference>
<accession>A0A161YGC4</accession>
<dbReference type="EC" id="1.2.4.1" evidence="2"/>
<gene>
    <name evidence="2" type="primary">pdhB</name>
    <name evidence="2" type="ORF">CLMAG_54100</name>
</gene>
<evidence type="ECO:0000313" key="3">
    <source>
        <dbReference type="Proteomes" id="UP000076603"/>
    </source>
</evidence>
<organism evidence="2 3">
    <name type="scientific">Clostridium magnum DSM 2767</name>
    <dbReference type="NCBI Taxonomy" id="1121326"/>
    <lineage>
        <taxon>Bacteria</taxon>
        <taxon>Bacillati</taxon>
        <taxon>Bacillota</taxon>
        <taxon>Clostridia</taxon>
        <taxon>Eubacteriales</taxon>
        <taxon>Clostridiaceae</taxon>
        <taxon>Clostridium</taxon>
    </lineage>
</organism>